<name>A0ABT3PZ05_9BACT</name>
<dbReference type="InterPro" id="IPR020287">
    <property type="entry name" value="Tail_sheath_C"/>
</dbReference>
<comment type="similarity">
    <text evidence="1">Belongs to the myoviridae tail sheath protein family.</text>
</comment>
<dbReference type="PANTHER" id="PTHR35861:SF1">
    <property type="entry name" value="PHAGE TAIL SHEATH PROTEIN"/>
    <property type="match status" value="1"/>
</dbReference>
<evidence type="ECO:0000313" key="4">
    <source>
        <dbReference type="EMBL" id="MCW9713084.1"/>
    </source>
</evidence>
<dbReference type="PANTHER" id="PTHR35861">
    <property type="match status" value="1"/>
</dbReference>
<proteinExistence type="inferred from homology"/>
<evidence type="ECO:0000256" key="1">
    <source>
        <dbReference type="ARBA" id="ARBA00008005"/>
    </source>
</evidence>
<feature type="domain" description="Tail sheath protein C-terminal" evidence="3">
    <location>
        <begin position="365"/>
        <end position="469"/>
    </location>
</feature>
<keyword evidence="5" id="KW-1185">Reference proteome</keyword>
<protein>
    <submittedName>
        <fullName evidence="4">Phage tail sheath subtilisin-like domain-containing protein</fullName>
    </submittedName>
</protein>
<dbReference type="Gene3D" id="3.40.50.11780">
    <property type="match status" value="1"/>
</dbReference>
<organism evidence="4 5">
    <name type="scientific">Fodinibius salicampi</name>
    <dbReference type="NCBI Taxonomy" id="1920655"/>
    <lineage>
        <taxon>Bacteria</taxon>
        <taxon>Pseudomonadati</taxon>
        <taxon>Balneolota</taxon>
        <taxon>Balneolia</taxon>
        <taxon>Balneolales</taxon>
        <taxon>Balneolaceae</taxon>
        <taxon>Fodinibius</taxon>
    </lineage>
</organism>
<sequence>MATYKTPGVYVEEVSIFPPSVAQVETAIPAFIGYTEEGPTDPTRIKSMVDYQSIFGGPSKELPDFSIDADGNASPDSDIPVTPEYKMYYMLQLYFANGGGPCYIISVGNYEETPSISASDLTDALTNKLKKEDEPTLIVFPDAQSIGNETDYHDLYAAAISQSADLGDRFTICDVLPVEEVSGDDPIGAFRNGIGTNNLMYGAAYYPNLETSLTHQYNEDELMVSVTNPDDPDAGDISVLRHSDATIENAGDPEATAGESLFHANDGAYRQQYYDIRKTIESVKLVFPPSGAVAGAYAMVDSNRGVWKAPANVSLNRVVRPVVALDSEDQEDMNVTGTGKSINAIRSFSGKGVLIWGARTLDGNSNEWRYISVRRFFNMVEESVKKATERFVFEPNSANTWVKVKAMIENFLTDQWRDGALMGAKPDDAFYVKVGLGETMTQQHVLEGEMIVEIGMAVVRPAEFIILRFSHKMIES</sequence>
<dbReference type="Pfam" id="PF04984">
    <property type="entry name" value="Phage_sheath_1"/>
    <property type="match status" value="1"/>
</dbReference>
<evidence type="ECO:0000259" key="3">
    <source>
        <dbReference type="Pfam" id="PF17482"/>
    </source>
</evidence>
<evidence type="ECO:0000259" key="2">
    <source>
        <dbReference type="Pfam" id="PF04984"/>
    </source>
</evidence>
<dbReference type="InterPro" id="IPR052042">
    <property type="entry name" value="Tail_sheath_structural"/>
</dbReference>
<feature type="domain" description="Tail sheath protein subtilisin-like" evidence="2">
    <location>
        <begin position="281"/>
        <end position="361"/>
    </location>
</feature>
<dbReference type="RefSeq" id="WP_265789545.1">
    <property type="nucleotide sequence ID" value="NZ_BAABRS010000002.1"/>
</dbReference>
<comment type="caution">
    <text evidence="4">The sequence shown here is derived from an EMBL/GenBank/DDBJ whole genome shotgun (WGS) entry which is preliminary data.</text>
</comment>
<gene>
    <name evidence="4" type="ORF">LQ318_09230</name>
</gene>
<dbReference type="EMBL" id="JAJNDC010000002">
    <property type="protein sequence ID" value="MCW9713084.1"/>
    <property type="molecule type" value="Genomic_DNA"/>
</dbReference>
<evidence type="ECO:0000313" key="5">
    <source>
        <dbReference type="Proteomes" id="UP001207337"/>
    </source>
</evidence>
<reference evidence="4 5" key="1">
    <citation type="submission" date="2021-11" db="EMBL/GenBank/DDBJ databases">
        <title>Aliifidinibius sp. nov., a new bacterium isolated from saline soil.</title>
        <authorList>
            <person name="Galisteo C."/>
            <person name="De La Haba R."/>
            <person name="Sanchez-Porro C."/>
            <person name="Ventosa A."/>
        </authorList>
    </citation>
    <scope>NUCLEOTIDE SEQUENCE [LARGE SCALE GENOMIC DNA]</scope>
    <source>
        <strain evidence="4 5">KACC 190600</strain>
    </source>
</reference>
<accession>A0ABT3PZ05</accession>
<dbReference type="InterPro" id="IPR035089">
    <property type="entry name" value="Phage_sheath_subtilisin"/>
</dbReference>
<dbReference type="Proteomes" id="UP001207337">
    <property type="component" value="Unassembled WGS sequence"/>
</dbReference>
<dbReference type="Pfam" id="PF17482">
    <property type="entry name" value="Phage_sheath_1C"/>
    <property type="match status" value="1"/>
</dbReference>